<proteinExistence type="predicted"/>
<feature type="non-terminal residue" evidence="1">
    <location>
        <position position="45"/>
    </location>
</feature>
<sequence>MPRRVSTSSPAVAAPARLLSASDLAMIATVVVWGTNYTLVKDALE</sequence>
<gene>
    <name evidence="1" type="ORF">D7V93_28985</name>
</gene>
<name>A0A3A8PDM3_9BACT</name>
<evidence type="ECO:0000313" key="1">
    <source>
        <dbReference type="EMBL" id="RKH51655.1"/>
    </source>
</evidence>
<comment type="caution">
    <text evidence="1">The sequence shown here is derived from an EMBL/GenBank/DDBJ whole genome shotgun (WGS) entry which is preliminary data.</text>
</comment>
<keyword evidence="2" id="KW-1185">Reference proteome</keyword>
<dbReference type="EMBL" id="RAWB01000381">
    <property type="protein sequence ID" value="RKH51655.1"/>
    <property type="molecule type" value="Genomic_DNA"/>
</dbReference>
<dbReference type="Proteomes" id="UP000272888">
    <property type="component" value="Unassembled WGS sequence"/>
</dbReference>
<evidence type="ECO:0000313" key="2">
    <source>
        <dbReference type="Proteomes" id="UP000272888"/>
    </source>
</evidence>
<dbReference type="AlphaFoldDB" id="A0A3A8PDM3"/>
<organism evidence="1 2">
    <name type="scientific">Corallococcus llansteffanensis</name>
    <dbReference type="NCBI Taxonomy" id="2316731"/>
    <lineage>
        <taxon>Bacteria</taxon>
        <taxon>Pseudomonadati</taxon>
        <taxon>Myxococcota</taxon>
        <taxon>Myxococcia</taxon>
        <taxon>Myxococcales</taxon>
        <taxon>Cystobacterineae</taxon>
        <taxon>Myxococcaceae</taxon>
        <taxon>Corallococcus</taxon>
    </lineage>
</organism>
<accession>A0A3A8PDM3</accession>
<protein>
    <submittedName>
        <fullName evidence="1">EamA/RhaT family transporter</fullName>
    </submittedName>
</protein>
<reference evidence="2" key="1">
    <citation type="submission" date="2018-09" db="EMBL/GenBank/DDBJ databases">
        <authorList>
            <person name="Livingstone P.G."/>
            <person name="Whitworth D.E."/>
        </authorList>
    </citation>
    <scope>NUCLEOTIDE SEQUENCE [LARGE SCALE GENOMIC DNA]</scope>
    <source>
        <strain evidence="2">CA051B</strain>
    </source>
</reference>